<dbReference type="RefSeq" id="WP_206962123.1">
    <property type="nucleotide sequence ID" value="NZ_BAAAJJ010000004.1"/>
</dbReference>
<evidence type="ECO:0000256" key="1">
    <source>
        <dbReference type="ARBA" id="ARBA00001231"/>
    </source>
</evidence>
<dbReference type="Gene3D" id="3.30.379.10">
    <property type="entry name" value="Chitobiase/beta-hexosaminidase domain 2-like"/>
    <property type="match status" value="1"/>
</dbReference>
<dbReference type="EC" id="3.2.1.52" evidence="3"/>
<dbReference type="GO" id="GO:0005975">
    <property type="term" value="P:carbohydrate metabolic process"/>
    <property type="evidence" value="ECO:0007669"/>
    <property type="project" value="InterPro"/>
</dbReference>
<accession>A0A939F514</accession>
<evidence type="ECO:0000256" key="5">
    <source>
        <dbReference type="ARBA" id="ARBA00023295"/>
    </source>
</evidence>
<dbReference type="GO" id="GO:0016020">
    <property type="term" value="C:membrane"/>
    <property type="evidence" value="ECO:0007669"/>
    <property type="project" value="TreeGrafter"/>
</dbReference>
<organism evidence="10 11">
    <name type="scientific">Streptomyces beijiangensis</name>
    <dbReference type="NCBI Taxonomy" id="163361"/>
    <lineage>
        <taxon>Bacteria</taxon>
        <taxon>Bacillati</taxon>
        <taxon>Actinomycetota</taxon>
        <taxon>Actinomycetes</taxon>
        <taxon>Kitasatosporales</taxon>
        <taxon>Streptomycetaceae</taxon>
        <taxon>Streptomyces</taxon>
    </lineage>
</organism>
<keyword evidence="11" id="KW-1185">Reference proteome</keyword>
<dbReference type="PANTHER" id="PTHR22600">
    <property type="entry name" value="BETA-HEXOSAMINIDASE"/>
    <property type="match status" value="1"/>
</dbReference>
<dbReference type="GO" id="GO:0004563">
    <property type="term" value="F:beta-N-acetylhexosaminidase activity"/>
    <property type="evidence" value="ECO:0007669"/>
    <property type="project" value="UniProtKB-EC"/>
</dbReference>
<dbReference type="EMBL" id="JAFLRJ010000114">
    <property type="protein sequence ID" value="MBO0512691.1"/>
    <property type="molecule type" value="Genomic_DNA"/>
</dbReference>
<reference evidence="10" key="1">
    <citation type="submission" date="2021-03" db="EMBL/GenBank/DDBJ databases">
        <title>Streptomyces poriferae sp. nov., a novel marine sponge-derived Actinobacteria species with anti-MRSA activity.</title>
        <authorList>
            <person name="Sandoval-Powers M."/>
            <person name="Kralova S."/>
            <person name="Nguyen G.-S."/>
            <person name="Fawwal D."/>
            <person name="Degnes K."/>
            <person name="Klinkenberg G."/>
            <person name="Sletta H."/>
            <person name="Wentzel A."/>
            <person name="Liles M.R."/>
        </authorList>
    </citation>
    <scope>NUCLEOTIDE SEQUENCE</scope>
    <source>
        <strain evidence="10">DSM 41794</strain>
    </source>
</reference>
<dbReference type="PANTHER" id="PTHR22600:SF57">
    <property type="entry name" value="BETA-N-ACETYLHEXOSAMINIDASE"/>
    <property type="match status" value="1"/>
</dbReference>
<gene>
    <name evidence="10" type="ORF">J0695_12860</name>
</gene>
<keyword evidence="5" id="KW-0326">Glycosidase</keyword>
<dbReference type="Pfam" id="PF02838">
    <property type="entry name" value="Glyco_hydro_20b"/>
    <property type="match status" value="1"/>
</dbReference>
<feature type="domain" description="Beta-hexosaminidase bacterial type N-terminal" evidence="9">
    <location>
        <begin position="23"/>
        <end position="141"/>
    </location>
</feature>
<evidence type="ECO:0000256" key="3">
    <source>
        <dbReference type="ARBA" id="ARBA00012663"/>
    </source>
</evidence>
<evidence type="ECO:0000259" key="9">
    <source>
        <dbReference type="Pfam" id="PF02838"/>
    </source>
</evidence>
<feature type="compositionally biased region" description="Low complexity" evidence="7">
    <location>
        <begin position="1"/>
        <end position="15"/>
    </location>
</feature>
<dbReference type="InterPro" id="IPR029018">
    <property type="entry name" value="Hex-like_dom2"/>
</dbReference>
<dbReference type="SUPFAM" id="SSF51445">
    <property type="entry name" value="(Trans)glycosidases"/>
    <property type="match status" value="1"/>
</dbReference>
<dbReference type="InterPro" id="IPR017853">
    <property type="entry name" value="GH"/>
</dbReference>
<evidence type="ECO:0000259" key="8">
    <source>
        <dbReference type="Pfam" id="PF00728"/>
    </source>
</evidence>
<dbReference type="PRINTS" id="PR00738">
    <property type="entry name" value="GLHYDRLASE20"/>
</dbReference>
<evidence type="ECO:0000313" key="11">
    <source>
        <dbReference type="Proteomes" id="UP000664167"/>
    </source>
</evidence>
<dbReference type="AlphaFoldDB" id="A0A939F514"/>
<dbReference type="InterPro" id="IPR015883">
    <property type="entry name" value="Glyco_hydro_20_cat"/>
</dbReference>
<comment type="caution">
    <text evidence="10">The sequence shown here is derived from an EMBL/GenBank/DDBJ whole genome shotgun (WGS) entry which is preliminary data.</text>
</comment>
<comment type="similarity">
    <text evidence="2">Belongs to the glycosyl hydrolase 20 family.</text>
</comment>
<dbReference type="GO" id="GO:0030203">
    <property type="term" value="P:glycosaminoglycan metabolic process"/>
    <property type="evidence" value="ECO:0007669"/>
    <property type="project" value="TreeGrafter"/>
</dbReference>
<keyword evidence="4" id="KW-0378">Hydrolase</keyword>
<feature type="region of interest" description="Disordered" evidence="7">
    <location>
        <begin position="1"/>
        <end position="29"/>
    </location>
</feature>
<dbReference type="Gene3D" id="2.60.120.260">
    <property type="entry name" value="Galactose-binding domain-like"/>
    <property type="match status" value="1"/>
</dbReference>
<evidence type="ECO:0000256" key="7">
    <source>
        <dbReference type="SAM" id="MobiDB-lite"/>
    </source>
</evidence>
<dbReference type="InterPro" id="IPR025705">
    <property type="entry name" value="Beta_hexosaminidase_sua/sub"/>
</dbReference>
<evidence type="ECO:0000256" key="4">
    <source>
        <dbReference type="ARBA" id="ARBA00022801"/>
    </source>
</evidence>
<feature type="active site" description="Proton donor" evidence="6">
    <location>
        <position position="305"/>
    </location>
</feature>
<evidence type="ECO:0000256" key="6">
    <source>
        <dbReference type="PIRSR" id="PIRSR625705-1"/>
    </source>
</evidence>
<protein>
    <recommendedName>
        <fullName evidence="3">beta-N-acetylhexosaminidase</fullName>
        <ecNumber evidence="3">3.2.1.52</ecNumber>
    </recommendedName>
</protein>
<dbReference type="Pfam" id="PF00728">
    <property type="entry name" value="Glyco_hydro_20"/>
    <property type="match status" value="1"/>
</dbReference>
<proteinExistence type="inferred from homology"/>
<dbReference type="SUPFAM" id="SSF55545">
    <property type="entry name" value="beta-N-acetylhexosaminidase-like domain"/>
    <property type="match status" value="1"/>
</dbReference>
<dbReference type="Gene3D" id="3.20.20.80">
    <property type="entry name" value="Glycosidases"/>
    <property type="match status" value="1"/>
</dbReference>
<comment type="catalytic activity">
    <reaction evidence="1">
        <text>Hydrolysis of terminal non-reducing N-acetyl-D-hexosamine residues in N-acetyl-beta-D-hexosaminides.</text>
        <dbReference type="EC" id="3.2.1.52"/>
    </reaction>
</comment>
<sequence length="936" mass="97737">MASGSALPDAAAASPAEPPSSAPSVLPPLQHWSGGSGDFRLTRSSRIVVDRDRSSALTADARTFAADLAVLGADRLPVVRGDSPRAGDIFLTAGAGAGEGYRLDVTAKSVTVSGAGPAGTFYGEQSLAQILKVSRDHASVPVGSSVEQPAQQERGLMIDTARSYWSVDSIKQLIRQLAWMKLNTLHWHITDSEFFRLDLPGHPGLAAAKSYSPADVRAVQDYAARYHVGILPEFDIPAHATSMTNHRPELRWDCPSMNSIISAGRVDPGFTVDITKPANVAWLDGLVKEVSALFDSPVIHLGGDETPQPALQASCPELVDHAAAKGYQKTEDVFLAYENHLDDVLAAQGKRMQIWGWWPQVGGSGSVTVNKDIRIQAWLGDEDTFIKQGYDVVVSNEHSRLYVVPSYAPGTANGNYIPDDNTLYSTYTVSGSDQVRGLEMAQWGDRAYTMPEAYPLSYLRRPLQILASTAWGSPRLSSYLDYEVYADGIGSAPGVPETADPGARPLGGSAFGPDGAVSAFDGDPATSFAATTAGAGIGLDLGPSGAVAPTAVRLLPRSNSTADLASLAGATVQGCTEGPDTGCRTLASVEWTPTRDWLSLPLDARGKYRWLRLTGAPSARPVLAELQFLAAPGDVQLAVQVPEKLDAGRRTTVDAVVTNTTGRALSHVGVRLTAHHRLHLTPLLHEPLIAYVTVPPHQSRTVRFPVAPGRGATPGDYWFTATTADGRAQGSALGSVGLRTLSQAFDNIAVTADGNPQPGDADGAQSSFSAEGLAAAGGESGGQLAAGGFSFTLPDAFAGTEDNAVAHGQTVPLSGRGSRVGLLVTGTYAPPGGLTGAVTITYTDGTTGTSAVTVPDWAAASPPAGSVVAADGGRVNGSGRAQTARTSKLYVVGVDTDPARTLASVTLPAGPRYLSAKAPMIHVFALATAHPGRTRR</sequence>
<name>A0A939F514_9ACTN</name>
<evidence type="ECO:0000256" key="2">
    <source>
        <dbReference type="ARBA" id="ARBA00006285"/>
    </source>
</evidence>
<dbReference type="Proteomes" id="UP000664167">
    <property type="component" value="Unassembled WGS sequence"/>
</dbReference>
<feature type="domain" description="Glycoside hydrolase family 20 catalytic" evidence="8">
    <location>
        <begin position="154"/>
        <end position="418"/>
    </location>
</feature>
<evidence type="ECO:0000313" key="10">
    <source>
        <dbReference type="EMBL" id="MBO0512691.1"/>
    </source>
</evidence>
<dbReference type="InterPro" id="IPR015882">
    <property type="entry name" value="HEX_bac_N"/>
</dbReference>